<organism evidence="3 4">
    <name type="scientific">Arthrobacter oryzae</name>
    <dbReference type="NCBI Taxonomy" id="409290"/>
    <lineage>
        <taxon>Bacteria</taxon>
        <taxon>Bacillati</taxon>
        <taxon>Actinomycetota</taxon>
        <taxon>Actinomycetes</taxon>
        <taxon>Micrococcales</taxon>
        <taxon>Micrococcaceae</taxon>
        <taxon>Arthrobacter</taxon>
    </lineage>
</organism>
<dbReference type="Proteomes" id="UP000276055">
    <property type="component" value="Unassembled WGS sequence"/>
</dbReference>
<evidence type="ECO:0000313" key="4">
    <source>
        <dbReference type="Proteomes" id="UP000276055"/>
    </source>
</evidence>
<feature type="domain" description="Putative Flp pilus-assembly TadG-like N-terminal" evidence="2">
    <location>
        <begin position="16"/>
        <end position="62"/>
    </location>
</feature>
<reference evidence="3 4" key="1">
    <citation type="submission" date="2018-10" db="EMBL/GenBank/DDBJ databases">
        <title>Genomic Encyclopedia of Type Strains, Phase IV (KMG-IV): sequencing the most valuable type-strain genomes for metagenomic binning, comparative biology and taxonomic classification.</title>
        <authorList>
            <person name="Goeker M."/>
        </authorList>
    </citation>
    <scope>NUCLEOTIDE SEQUENCE [LARGE SCALE GENOMIC DNA]</scope>
    <source>
        <strain evidence="3 4">DSM 25586</strain>
    </source>
</reference>
<gene>
    <name evidence="3" type="ORF">C8D78_1200</name>
</gene>
<protein>
    <submittedName>
        <fullName evidence="3">Putative Flp pilus-assembly TadE/G-like protein</fullName>
    </submittedName>
</protein>
<feature type="transmembrane region" description="Helical" evidence="1">
    <location>
        <begin position="20"/>
        <end position="44"/>
    </location>
</feature>
<keyword evidence="1" id="KW-1133">Transmembrane helix</keyword>
<keyword evidence="1" id="KW-0472">Membrane</keyword>
<proteinExistence type="predicted"/>
<evidence type="ECO:0000313" key="3">
    <source>
        <dbReference type="EMBL" id="RKR20562.1"/>
    </source>
</evidence>
<keyword evidence="1" id="KW-0812">Transmembrane</keyword>
<dbReference type="OrthoDB" id="5187898at2"/>
<evidence type="ECO:0000256" key="1">
    <source>
        <dbReference type="SAM" id="Phobius"/>
    </source>
</evidence>
<sequence>MRRLGRGTAEGHGERGAISVLVAILMVVLLGFGALAVDTGVLYAERTQLRNGADAAALAVAQKCAKDVNDPDCSSTSTLAAGLANSNAGDGLSNVKSLSLDKTARTVTVTAGAQEAGKQANNVSLFFARVFGLNSTEVTAPSTVQWGSPVAGTTAFPLTFSICQVRGHVDGTLQLLQGHGSGANPSCNYGPSGAAVEGGFGWLPNDPGICGGLINLAVSEGGSDPGNSAPAACDATLQRWAADITAGRDVVVLLPVFNKVSGTGAGATYGLISFAAFKVAGWSFSGNNSLPDSFHNKSPDVSSSVACDGNCRGIIGSFIQYVSLANGFTLGPVDANGATIVKLTQ</sequence>
<dbReference type="Pfam" id="PF13400">
    <property type="entry name" value="Tad"/>
    <property type="match status" value="1"/>
</dbReference>
<comment type="caution">
    <text evidence="3">The sequence shown here is derived from an EMBL/GenBank/DDBJ whole genome shotgun (WGS) entry which is preliminary data.</text>
</comment>
<dbReference type="RefSeq" id="WP_120951116.1">
    <property type="nucleotide sequence ID" value="NZ_RBIR01000002.1"/>
</dbReference>
<dbReference type="InterPro" id="IPR028087">
    <property type="entry name" value="Tad_N"/>
</dbReference>
<accession>A0A495EUW0</accession>
<evidence type="ECO:0000259" key="2">
    <source>
        <dbReference type="Pfam" id="PF13400"/>
    </source>
</evidence>
<dbReference type="AlphaFoldDB" id="A0A495EUW0"/>
<dbReference type="EMBL" id="RBIR01000002">
    <property type="protein sequence ID" value="RKR20562.1"/>
    <property type="molecule type" value="Genomic_DNA"/>
</dbReference>
<name>A0A495EUW0_9MICC</name>